<keyword evidence="4" id="KW-0804">Transcription</keyword>
<feature type="domain" description="BHLH" evidence="8">
    <location>
        <begin position="29"/>
        <end position="80"/>
    </location>
</feature>
<feature type="region of interest" description="Disordered" evidence="7">
    <location>
        <begin position="1"/>
        <end position="42"/>
    </location>
</feature>
<dbReference type="STRING" id="595528.A0A0D2X1A6"/>
<dbReference type="OrthoDB" id="8964853at2759"/>
<dbReference type="SMART" id="SM00353">
    <property type="entry name" value="HLH"/>
    <property type="match status" value="1"/>
</dbReference>
<dbReference type="AlphaFoldDB" id="A0A0D2X1A6"/>
<evidence type="ECO:0000256" key="6">
    <source>
        <dbReference type="SAM" id="Coils"/>
    </source>
</evidence>
<name>A0A0D2X1A6_CAPO3</name>
<keyword evidence="2" id="KW-0238">DNA-binding</keyword>
<dbReference type="OMA" id="FGCLRDA"/>
<dbReference type="InterPro" id="IPR036638">
    <property type="entry name" value="HLH_DNA-bd_sf"/>
</dbReference>
<evidence type="ECO:0000313" key="9">
    <source>
        <dbReference type="EMBL" id="KJE90474.1"/>
    </source>
</evidence>
<evidence type="ECO:0000259" key="8">
    <source>
        <dbReference type="PROSITE" id="PS50888"/>
    </source>
</evidence>
<dbReference type="GO" id="GO:0003677">
    <property type="term" value="F:DNA binding"/>
    <property type="evidence" value="ECO:0007669"/>
    <property type="project" value="UniProtKB-KW"/>
</dbReference>
<dbReference type="FunFam" id="4.10.280.10:FF:000019">
    <property type="entry name" value="Myc proto-oncogene protein"/>
    <property type="match status" value="1"/>
</dbReference>
<gene>
    <name evidence="9" type="ORF">CAOG_001784</name>
</gene>
<dbReference type="PROSITE" id="PS50888">
    <property type="entry name" value="BHLH"/>
    <property type="match status" value="1"/>
</dbReference>
<evidence type="ECO:0000256" key="5">
    <source>
        <dbReference type="ARBA" id="ARBA00023242"/>
    </source>
</evidence>
<organism evidence="9 10">
    <name type="scientific">Capsaspora owczarzaki (strain ATCC 30864)</name>
    <dbReference type="NCBI Taxonomy" id="595528"/>
    <lineage>
        <taxon>Eukaryota</taxon>
        <taxon>Filasterea</taxon>
        <taxon>Capsaspora</taxon>
    </lineage>
</organism>
<proteinExistence type="predicted"/>
<keyword evidence="10" id="KW-1185">Reference proteome</keyword>
<dbReference type="PANTHER" id="PTHR10328">
    <property type="entry name" value="PROTEIN MAX MYC-ASSOCIATED FACTOR X"/>
    <property type="match status" value="1"/>
</dbReference>
<dbReference type="GO" id="GO:0045944">
    <property type="term" value="P:positive regulation of transcription by RNA polymerase II"/>
    <property type="evidence" value="ECO:0007669"/>
    <property type="project" value="TreeGrafter"/>
</dbReference>
<keyword evidence="1" id="KW-0805">Transcription regulation</keyword>
<accession>A0A0D2X1A6</accession>
<keyword evidence="5" id="KW-0539">Nucleus</keyword>
<feature type="coiled-coil region" evidence="6">
    <location>
        <begin position="77"/>
        <end position="111"/>
    </location>
</feature>
<evidence type="ECO:0000256" key="2">
    <source>
        <dbReference type="ARBA" id="ARBA00023125"/>
    </source>
</evidence>
<dbReference type="EMBL" id="KE346361">
    <property type="protein sequence ID" value="KJE90474.1"/>
    <property type="molecule type" value="Genomic_DNA"/>
</dbReference>
<keyword evidence="3" id="KW-0010">Activator</keyword>
<dbReference type="GO" id="GO:0090575">
    <property type="term" value="C:RNA polymerase II transcription regulator complex"/>
    <property type="evidence" value="ECO:0007669"/>
    <property type="project" value="TreeGrafter"/>
</dbReference>
<reference evidence="10" key="1">
    <citation type="submission" date="2011-02" db="EMBL/GenBank/DDBJ databases">
        <title>The Genome Sequence of Capsaspora owczarzaki ATCC 30864.</title>
        <authorList>
            <person name="Russ C."/>
            <person name="Cuomo C."/>
            <person name="Burger G."/>
            <person name="Gray M.W."/>
            <person name="Holland P.W.H."/>
            <person name="King N."/>
            <person name="Lang F.B.F."/>
            <person name="Roger A.J."/>
            <person name="Ruiz-Trillo I."/>
            <person name="Young S.K."/>
            <person name="Zeng Q."/>
            <person name="Gargeya S."/>
            <person name="Alvarado L."/>
            <person name="Berlin A."/>
            <person name="Chapman S.B."/>
            <person name="Chen Z."/>
            <person name="Freedman E."/>
            <person name="Gellesch M."/>
            <person name="Goldberg J."/>
            <person name="Griggs A."/>
            <person name="Gujja S."/>
            <person name="Heilman E."/>
            <person name="Heiman D."/>
            <person name="Howarth C."/>
            <person name="Mehta T."/>
            <person name="Neiman D."/>
            <person name="Pearson M."/>
            <person name="Roberts A."/>
            <person name="Saif S."/>
            <person name="Shea T."/>
            <person name="Shenoy N."/>
            <person name="Sisk P."/>
            <person name="Stolte C."/>
            <person name="Sykes S."/>
            <person name="White J."/>
            <person name="Yandava C."/>
            <person name="Haas B."/>
            <person name="Nusbaum C."/>
            <person name="Birren B."/>
        </authorList>
    </citation>
    <scope>NUCLEOTIDE SEQUENCE</scope>
    <source>
        <strain evidence="10">ATCC 30864</strain>
    </source>
</reference>
<dbReference type="InterPro" id="IPR011598">
    <property type="entry name" value="bHLH_dom"/>
</dbReference>
<keyword evidence="6" id="KW-0175">Coiled coil</keyword>
<dbReference type="CDD" id="cd11406">
    <property type="entry name" value="bHLHzip_Max"/>
    <property type="match status" value="1"/>
</dbReference>
<dbReference type="Pfam" id="PF00010">
    <property type="entry name" value="HLH"/>
    <property type="match status" value="1"/>
</dbReference>
<evidence type="ECO:0000256" key="7">
    <source>
        <dbReference type="SAM" id="MobiDB-lite"/>
    </source>
</evidence>
<evidence type="ECO:0000256" key="1">
    <source>
        <dbReference type="ARBA" id="ARBA00023015"/>
    </source>
</evidence>
<evidence type="ECO:0000256" key="3">
    <source>
        <dbReference type="ARBA" id="ARBA00023159"/>
    </source>
</evidence>
<dbReference type="PANTHER" id="PTHR10328:SF3">
    <property type="entry name" value="PROTEIN MAX"/>
    <property type="match status" value="1"/>
</dbReference>
<dbReference type="eggNOG" id="KOG2483">
    <property type="taxonomic scope" value="Eukaryota"/>
</dbReference>
<dbReference type="InParanoid" id="A0A0D2X1A6"/>
<dbReference type="Gene3D" id="4.10.280.10">
    <property type="entry name" value="Helix-loop-helix DNA-binding domain"/>
    <property type="match status" value="1"/>
</dbReference>
<dbReference type="PhylomeDB" id="A0A0D2X1A6"/>
<dbReference type="GO" id="GO:0003700">
    <property type="term" value="F:DNA-binding transcription factor activity"/>
    <property type="evidence" value="ECO:0007669"/>
    <property type="project" value="TreeGrafter"/>
</dbReference>
<sequence>MEENTISQGDEYDSDDMEDVQPDASGRHVKRAHHNALERKRRDHIKEKFNELRDTVPSIAGDKASRSLILNRATEFIVTMKQRNTAHEAEIDAIRKQNETLRKQILDLENGHS</sequence>
<protein>
    <submittedName>
        <fullName evidence="9">Max protein</fullName>
    </submittedName>
</protein>
<dbReference type="GO" id="GO:0046983">
    <property type="term" value="F:protein dimerization activity"/>
    <property type="evidence" value="ECO:0007669"/>
    <property type="project" value="InterPro"/>
</dbReference>
<evidence type="ECO:0000256" key="4">
    <source>
        <dbReference type="ARBA" id="ARBA00023163"/>
    </source>
</evidence>
<evidence type="ECO:0000313" key="10">
    <source>
        <dbReference type="Proteomes" id="UP000008743"/>
    </source>
</evidence>
<feature type="compositionally biased region" description="Acidic residues" evidence="7">
    <location>
        <begin position="10"/>
        <end position="21"/>
    </location>
</feature>
<dbReference type="SUPFAM" id="SSF47459">
    <property type="entry name" value="HLH, helix-loop-helix DNA-binding domain"/>
    <property type="match status" value="1"/>
</dbReference>
<dbReference type="Proteomes" id="UP000008743">
    <property type="component" value="Unassembled WGS sequence"/>
</dbReference>